<feature type="transmembrane region" description="Helical" evidence="1">
    <location>
        <begin position="45"/>
        <end position="69"/>
    </location>
</feature>
<feature type="transmembrane region" description="Helical" evidence="1">
    <location>
        <begin position="90"/>
        <end position="112"/>
    </location>
</feature>
<dbReference type="VEuPathDB" id="MicrosporidiaDB:EHP00_183"/>
<keyword evidence="3" id="KW-1185">Reference proteome</keyword>
<dbReference type="OrthoDB" id="666972at2759"/>
<feature type="transmembrane region" description="Helical" evidence="1">
    <location>
        <begin position="290"/>
        <end position="307"/>
    </location>
</feature>
<sequence length="411" mass="46375">MFLEKKLNIDIICQSFISLMINFMGLFACGDIFAEVSRNTLLEKYPMVFTFTCVMSFTGIVETLFTIYITKYKETMYNDYYNIVKTNSAMLLMVSVVFGATIGSSGLLISFLYKTIEIFSSVKFILAITISCFIGTFLFILSLVITLEIAEIAEIDAKNIVIPLISAVSDVIHLLCMRNIVLIVDSVTENVAFILYLFSALVFGVIFLYYLSQTKYINQESSDTIGNVSNIDMVQIDLHDSCDDEVQGQQLNSVAFITMNISSFLCCIICSFLCGVIVEKVSVKMPLVPQIFPFFSGMSLSIALIYWHKNYNTVMSKGEKQIVVNTLLSITLVISLIYLLILYMYEYSVNSIFSLIFIGFFSALTLGLMFLLEKFNGFEVRNMELFTLPTITIISDIVSIFMLLIIGYVNK</sequence>
<feature type="transmembrane region" description="Helical" evidence="1">
    <location>
        <begin position="351"/>
        <end position="373"/>
    </location>
</feature>
<feature type="transmembrane region" description="Helical" evidence="1">
    <location>
        <begin position="124"/>
        <end position="147"/>
    </location>
</feature>
<feature type="transmembrane region" description="Helical" evidence="1">
    <location>
        <begin position="385"/>
        <end position="409"/>
    </location>
</feature>
<keyword evidence="1" id="KW-0472">Membrane</keyword>
<feature type="transmembrane region" description="Helical" evidence="1">
    <location>
        <begin position="12"/>
        <end position="33"/>
    </location>
</feature>
<comment type="caution">
    <text evidence="2">The sequence shown here is derived from an EMBL/GenBank/DDBJ whole genome shotgun (WGS) entry which is preliminary data.</text>
</comment>
<feature type="transmembrane region" description="Helical" evidence="1">
    <location>
        <begin position="193"/>
        <end position="211"/>
    </location>
</feature>
<proteinExistence type="predicted"/>
<dbReference type="Proteomes" id="UP000192758">
    <property type="component" value="Unassembled WGS sequence"/>
</dbReference>
<accession>A0A1W0E6H7</accession>
<dbReference type="PROSITE" id="PS51257">
    <property type="entry name" value="PROKAR_LIPOPROTEIN"/>
    <property type="match status" value="1"/>
</dbReference>
<dbReference type="InterPro" id="IPR036739">
    <property type="entry name" value="SLC41_membr_dom_sf"/>
</dbReference>
<keyword evidence="2" id="KW-0687">Ribonucleoprotein</keyword>
<dbReference type="AlphaFoldDB" id="A0A1W0E6H7"/>
<dbReference type="SUPFAM" id="SSF161093">
    <property type="entry name" value="MgtE membrane domain-like"/>
    <property type="match status" value="1"/>
</dbReference>
<keyword evidence="2" id="KW-0689">Ribosomal protein</keyword>
<dbReference type="Gene3D" id="1.10.357.20">
    <property type="entry name" value="SLC41 divalent cation transporters, integral membrane domain"/>
    <property type="match status" value="1"/>
</dbReference>
<dbReference type="GO" id="GO:0005840">
    <property type="term" value="C:ribosome"/>
    <property type="evidence" value="ECO:0007669"/>
    <property type="project" value="UniProtKB-KW"/>
</dbReference>
<evidence type="ECO:0000313" key="3">
    <source>
        <dbReference type="Proteomes" id="UP000192758"/>
    </source>
</evidence>
<reference evidence="2 3" key="1">
    <citation type="journal article" date="2017" name="Environ. Microbiol.">
        <title>Decay of the glycolytic pathway and adaptation to intranuclear parasitism within Enterocytozoonidae microsporidia.</title>
        <authorList>
            <person name="Wiredu Boakye D."/>
            <person name="Jaroenlak P."/>
            <person name="Prachumwat A."/>
            <person name="Williams T.A."/>
            <person name="Bateman K.S."/>
            <person name="Itsathitphaisarn O."/>
            <person name="Sritunyalucksana K."/>
            <person name="Paszkiewicz K.H."/>
            <person name="Moore K.A."/>
            <person name="Stentiford G.D."/>
            <person name="Williams B.A."/>
        </authorList>
    </citation>
    <scope>NUCLEOTIDE SEQUENCE [LARGE SCALE GENOMIC DNA]</scope>
    <source>
        <strain evidence="2 3">TH1</strain>
    </source>
</reference>
<feature type="transmembrane region" description="Helical" evidence="1">
    <location>
        <begin position="254"/>
        <end position="278"/>
    </location>
</feature>
<name>A0A1W0E6H7_9MICR</name>
<keyword evidence="1" id="KW-1133">Transmembrane helix</keyword>
<feature type="transmembrane region" description="Helical" evidence="1">
    <location>
        <begin position="159"/>
        <end position="181"/>
    </location>
</feature>
<protein>
    <submittedName>
        <fullName evidence="2">Ribosomal protein</fullName>
    </submittedName>
</protein>
<feature type="transmembrane region" description="Helical" evidence="1">
    <location>
        <begin position="327"/>
        <end position="345"/>
    </location>
</feature>
<dbReference type="GO" id="GO:0008324">
    <property type="term" value="F:monoatomic cation transmembrane transporter activity"/>
    <property type="evidence" value="ECO:0007669"/>
    <property type="project" value="InterPro"/>
</dbReference>
<evidence type="ECO:0000313" key="2">
    <source>
        <dbReference type="EMBL" id="OQS54828.1"/>
    </source>
</evidence>
<evidence type="ECO:0000256" key="1">
    <source>
        <dbReference type="SAM" id="Phobius"/>
    </source>
</evidence>
<gene>
    <name evidence="2" type="ORF">EHP00_183</name>
</gene>
<dbReference type="EMBL" id="MNPJ01000016">
    <property type="protein sequence ID" value="OQS54828.1"/>
    <property type="molecule type" value="Genomic_DNA"/>
</dbReference>
<organism evidence="2 3">
    <name type="scientific">Ecytonucleospora hepatopenaei</name>
    <dbReference type="NCBI Taxonomy" id="646526"/>
    <lineage>
        <taxon>Eukaryota</taxon>
        <taxon>Fungi</taxon>
        <taxon>Fungi incertae sedis</taxon>
        <taxon>Microsporidia</taxon>
        <taxon>Enterocytozoonidae</taxon>
        <taxon>Ecytonucleospora</taxon>
    </lineage>
</organism>
<keyword evidence="1" id="KW-0812">Transmembrane</keyword>